<keyword evidence="3" id="KW-0175">Coiled coil</keyword>
<evidence type="ECO:0000256" key="1">
    <source>
        <dbReference type="ARBA" id="ARBA00022741"/>
    </source>
</evidence>
<dbReference type="Pfam" id="PF12469">
    <property type="entry name" value="Cmr2_N"/>
    <property type="match status" value="1"/>
</dbReference>
<evidence type="ECO:0000313" key="6">
    <source>
        <dbReference type="Proteomes" id="UP000297713"/>
    </source>
</evidence>
<evidence type="ECO:0000259" key="4">
    <source>
        <dbReference type="PROSITE" id="PS50887"/>
    </source>
</evidence>
<dbReference type="AlphaFoldDB" id="A0A4Y8P9J4"/>
<proteinExistence type="predicted"/>
<keyword evidence="2" id="KW-0051">Antiviral defense</keyword>
<sequence length="915" mass="105424">MHDPPSKPFNLKEHQEIADDLIRQAGFDDIENAKKFFEKECDFIAASADRLIFPKPTVLKEKFQREFIHTLGSTKLQLQVPDSASQAEDIIKSSQPVSYNYDTLSNEEEKDKAKFFIHWRLWRKFVAEKNGYLLFLPADTRIPNHTIWTHCAITSALQGCIVIEQQKDHQLKFEPSFLIFQIGPVQEFIAQARKTKDLWSGSYLLSWLIAHGIKAVSDQRGPDAIIYPTLFGQPLFDYLHKDFYEKIKTADGSSSLWTKEFAHLDQNKNLILTPNLPNRFLALVPYSEAANIAQRCEKAIKEELDKISQKCVEFLKEELHKISKKCVEFLKIDENIQNLWNLQIDSFIQISWVAHRWEMDVEKALTFFEQLPYLADQKDNQSSAQNPAKNLRTLYNVARNLPPDDLDPRNYIMDAQGKPTIKSSGFCWSAHYAITDWLHAGRRNTRDFSFYGSLNQLHQRRGIPKDMYSGKEECIGGEAWQNELHQRFPYLFKENERLGALNILKRIWDEAYLEKCHKLSHEGFDFDSVPDVAAYCWYRENEEKLKTNDKHKNFLKKVNEAKEKKQIASLYFQTEIKRRITEYETEKKSEATELKEALNNLIDLQKELQSEPVPYVAILAMDGDSMGKKLSGADAPKVSEHLSEKSKEYFSNHARDILGCSRPLFPSYHIELSQALANFSLYLAALIVEKFYGQLIYAGGDDILAMLPAEKALDCACLLRKAFRGDPSLANDVDNWFKGTGQTGFLILNNQCKEWENLGIKTDYPLILMGERADISAGIAIGHIHSPLQNLVEEARRAEKKAKTEPYNKGSFVVSLFKRSGEILQWGSKWELFSQSQGQSSYIALELFKSLNEYFNKKYISARFPYRLAELTQAYFPSFPHKDSLDGPEEVKKVIEKDFDFAIEQHFNNNASEGS</sequence>
<reference evidence="5 6" key="1">
    <citation type="submission" date="2016-05" db="EMBL/GenBank/DDBJ databases">
        <title>Diversity and Homogeneity among Thermoacidophilic Verrucomicrobia Methanotrophs Linked with Geographical Origin.</title>
        <authorList>
            <person name="Erikstad H.-A."/>
            <person name="Smestad N.B."/>
            <person name="Ceballos R.M."/>
            <person name="Birkeland N.-K."/>
        </authorList>
    </citation>
    <scope>NUCLEOTIDE SEQUENCE [LARGE SCALE GENOMIC DNA]</scope>
    <source>
        <strain evidence="5 6">Phi</strain>
    </source>
</reference>
<dbReference type="InterPro" id="IPR043128">
    <property type="entry name" value="Rev_trsase/Diguanyl_cyclase"/>
</dbReference>
<protein>
    <submittedName>
        <fullName evidence="5">Type III-B CRISPR-associated protein Cas10/Cmr2</fullName>
    </submittedName>
</protein>
<dbReference type="EMBL" id="LXQC01000198">
    <property type="protein sequence ID" value="TFE65874.1"/>
    <property type="molecule type" value="Genomic_DNA"/>
</dbReference>
<evidence type="ECO:0000256" key="2">
    <source>
        <dbReference type="ARBA" id="ARBA00023118"/>
    </source>
</evidence>
<dbReference type="InterPro" id="IPR013407">
    <property type="entry name" value="CRISPR-assoc_prot_Cmr2"/>
</dbReference>
<dbReference type="Gene3D" id="3.30.70.2220">
    <property type="entry name" value="CRISPR-Cas system, Cmr2 subunit, D1 domain, cysteine cluster"/>
    <property type="match status" value="1"/>
</dbReference>
<evidence type="ECO:0000256" key="3">
    <source>
        <dbReference type="SAM" id="Coils"/>
    </source>
</evidence>
<comment type="caution">
    <text evidence="5">The sequence shown here is derived from an EMBL/GenBank/DDBJ whole genome shotgun (WGS) entry which is preliminary data.</text>
</comment>
<gene>
    <name evidence="5" type="ORF">A7Q10_02595</name>
</gene>
<dbReference type="NCBIfam" id="TIGR02577">
    <property type="entry name" value="cas_TM1794_Cmr2"/>
    <property type="match status" value="1"/>
</dbReference>
<dbReference type="PROSITE" id="PS50887">
    <property type="entry name" value="GGDEF"/>
    <property type="match status" value="1"/>
</dbReference>
<organism evidence="5 6">
    <name type="scientific">Methylacidiphilum caldifontis</name>
    <dbReference type="NCBI Taxonomy" id="2795386"/>
    <lineage>
        <taxon>Bacteria</taxon>
        <taxon>Pseudomonadati</taxon>
        <taxon>Verrucomicrobiota</taxon>
        <taxon>Methylacidiphilae</taxon>
        <taxon>Methylacidiphilales</taxon>
        <taxon>Methylacidiphilaceae</taxon>
        <taxon>Methylacidiphilum (ex Ratnadevi et al. 2023)</taxon>
    </lineage>
</organism>
<dbReference type="InterPro" id="IPR038242">
    <property type="entry name" value="Cmr2_N"/>
</dbReference>
<keyword evidence="1" id="KW-0547">Nucleotide-binding</keyword>
<dbReference type="InterPro" id="IPR000160">
    <property type="entry name" value="GGDEF_dom"/>
</dbReference>
<dbReference type="GO" id="GO:0051607">
    <property type="term" value="P:defense response to virus"/>
    <property type="evidence" value="ECO:0007669"/>
    <property type="project" value="UniProtKB-KW"/>
</dbReference>
<evidence type="ECO:0000313" key="5">
    <source>
        <dbReference type="EMBL" id="TFE65874.1"/>
    </source>
</evidence>
<dbReference type="Proteomes" id="UP000297713">
    <property type="component" value="Unassembled WGS sequence"/>
</dbReference>
<dbReference type="GO" id="GO:0000166">
    <property type="term" value="F:nucleotide binding"/>
    <property type="evidence" value="ECO:0007669"/>
    <property type="project" value="UniProtKB-KW"/>
</dbReference>
<dbReference type="Gene3D" id="3.30.70.270">
    <property type="match status" value="1"/>
</dbReference>
<keyword evidence="6" id="KW-1185">Reference proteome</keyword>
<feature type="domain" description="GGDEF" evidence="4">
    <location>
        <begin position="614"/>
        <end position="819"/>
    </location>
</feature>
<dbReference type="Pfam" id="PF22335">
    <property type="entry name" value="Cas10-Cmr2_palm2"/>
    <property type="match status" value="1"/>
</dbReference>
<name>A0A4Y8P9J4_9BACT</name>
<accession>A0A4Y8P9J4</accession>
<feature type="coiled-coil region" evidence="3">
    <location>
        <begin position="580"/>
        <end position="611"/>
    </location>
</feature>
<dbReference type="CDD" id="cd09679">
    <property type="entry name" value="Cas10_III"/>
    <property type="match status" value="1"/>
</dbReference>
<dbReference type="InterPro" id="IPR024615">
    <property type="entry name" value="CRISPR-assoc_Cmr2_N"/>
</dbReference>
<dbReference type="InterPro" id="IPR054767">
    <property type="entry name" value="Cas10-Cmr2_palm2"/>
</dbReference>